<keyword evidence="4" id="KW-1185">Reference proteome</keyword>
<comment type="caution">
    <text evidence="3">The sequence shown here is derived from an EMBL/GenBank/DDBJ whole genome shotgun (WGS) entry which is preliminary data.</text>
</comment>
<feature type="region of interest" description="Disordered" evidence="1">
    <location>
        <begin position="1"/>
        <end position="27"/>
    </location>
</feature>
<protein>
    <submittedName>
        <fullName evidence="3">P63C domain-containing protein</fullName>
    </submittedName>
</protein>
<dbReference type="InterPro" id="IPR018874">
    <property type="entry name" value="Phage_Mx8_p63_C"/>
</dbReference>
<evidence type="ECO:0000313" key="3">
    <source>
        <dbReference type="EMBL" id="MDD0814301.1"/>
    </source>
</evidence>
<gene>
    <name evidence="3" type="ORF">PSQ39_06625</name>
</gene>
<feature type="compositionally biased region" description="Basic and acidic residues" evidence="1">
    <location>
        <begin position="17"/>
        <end position="27"/>
    </location>
</feature>
<dbReference type="RefSeq" id="WP_273925921.1">
    <property type="nucleotide sequence ID" value="NZ_JAQSIO010000002.1"/>
</dbReference>
<evidence type="ECO:0000313" key="4">
    <source>
        <dbReference type="Proteomes" id="UP001528672"/>
    </source>
</evidence>
<evidence type="ECO:0000256" key="1">
    <source>
        <dbReference type="SAM" id="MobiDB-lite"/>
    </source>
</evidence>
<reference evidence="3 4" key="1">
    <citation type="submission" date="2023-02" db="EMBL/GenBank/DDBJ databases">
        <title>Bacterial whole genome sequence for Curvibacter sp. HBC28.</title>
        <authorList>
            <person name="Le V."/>
            <person name="Ko S.-R."/>
            <person name="Ahn C.-Y."/>
            <person name="Oh H.-M."/>
        </authorList>
    </citation>
    <scope>NUCLEOTIDE SEQUENCE [LARGE SCALE GENOMIC DNA]</scope>
    <source>
        <strain evidence="3 4">HBC28</strain>
    </source>
</reference>
<name>A0ABT5MCK3_9BURK</name>
<feature type="domain" description="Bacteriophage Mx8 p63 C-terminal" evidence="2">
    <location>
        <begin position="206"/>
        <end position="291"/>
    </location>
</feature>
<dbReference type="Proteomes" id="UP001528672">
    <property type="component" value="Unassembled WGS sequence"/>
</dbReference>
<proteinExistence type="predicted"/>
<organism evidence="3 4">
    <name type="scientific">Curvibacter microcysteis</name>
    <dbReference type="NCBI Taxonomy" id="3026419"/>
    <lineage>
        <taxon>Bacteria</taxon>
        <taxon>Pseudomonadati</taxon>
        <taxon>Pseudomonadota</taxon>
        <taxon>Betaproteobacteria</taxon>
        <taxon>Burkholderiales</taxon>
        <taxon>Comamonadaceae</taxon>
        <taxon>Curvibacter</taxon>
    </lineage>
</organism>
<dbReference type="Pfam" id="PF10546">
    <property type="entry name" value="P63C"/>
    <property type="match status" value="1"/>
</dbReference>
<sequence length="330" mass="36164">MKDDQSKPSGRAKGGLARKESLSPERRSEIARKAALARHTAARPLEAIRKGNFKEQFGFDSECYVLNDAKKTAVMSQRGIAAALGLSSSSGTALKSFVQSRSISSTSVGADILEKLANPLIFKDSTVGGGIGQPRPVHGLDVTLLMDICNAIIEAKIAGTLAPSQLRLAQNAAILLSASSKAGIQGLVYALAGYRPEVEEVIEAFKAFVQEEARKYEKEFPTELYLEWARLYSITAPIRGRSWKHRHLTIDHVYYPLAKSNGSLLAMLKESRESDGGGKKLFQFLNEVGTRALRMHLGRVLEMAESSQTLHEYEAKISERFGGQKRLDLD</sequence>
<accession>A0ABT5MCK3</accession>
<dbReference type="EMBL" id="JAQSIO010000002">
    <property type="protein sequence ID" value="MDD0814301.1"/>
    <property type="molecule type" value="Genomic_DNA"/>
</dbReference>
<evidence type="ECO:0000259" key="2">
    <source>
        <dbReference type="Pfam" id="PF10546"/>
    </source>
</evidence>